<dbReference type="InterPro" id="IPR018244">
    <property type="entry name" value="Allrgn_V5/Tpx1_CS"/>
</dbReference>
<reference evidence="7" key="1">
    <citation type="submission" date="2025-08" db="UniProtKB">
        <authorList>
            <consortium name="RefSeq"/>
        </authorList>
    </citation>
    <scope>IDENTIFICATION</scope>
    <source>
        <tissue evidence="7">Thorax and Abdomen</tissue>
    </source>
</reference>
<dbReference type="InterPro" id="IPR002413">
    <property type="entry name" value="V5_allergen-like"/>
</dbReference>
<dbReference type="SMART" id="SM00198">
    <property type="entry name" value="SCP"/>
    <property type="match status" value="2"/>
</dbReference>
<sequence>MCLYPQNGASSRCPNSKPVPLTYYEKMSILNKHNELRQKVARGEEPRGNPGPQPPASDMNWLRWDEELAQIAQRWADQCTINPHDTCRNVERFRVGQNVMKHWTTSSRSPSLVPFIEAWYDEVQLFDSRDVAAFRFNASWGHYSQLVWGETMFVGCGRSSYMDSGFHHTRFVCNYGPAGNVITQKVYTCSEMFACSTSAVLFILTLSSWLCHQSSWAASNYCTISTCGTQRHTLCLYPNSGPSSQCRNYDPAPLSSDERAAIVAHHNKRRQRVASGQETRGRPGPQTPASDMKELKWDDELATIAQRWADQCAMIPHDDCRDTERFRAGQNVVDYWSSDNVNPPIENLVAGWYDEVGQFSKNDIDVYRFDEATGHYTQMVWGNTSFIGCGRARDTSGGYHTRLVCDYGPAGNFIGRPVYKTGRPASACTDGVSTTYPGLCS</sequence>
<keyword evidence="2" id="KW-0964">Secreted</keyword>
<evidence type="ECO:0000313" key="6">
    <source>
        <dbReference type="Proteomes" id="UP000829291"/>
    </source>
</evidence>
<dbReference type="Pfam" id="PF00188">
    <property type="entry name" value="CAP"/>
    <property type="match status" value="2"/>
</dbReference>
<evidence type="ECO:0000256" key="1">
    <source>
        <dbReference type="ARBA" id="ARBA00004613"/>
    </source>
</evidence>
<dbReference type="Gene3D" id="3.40.33.10">
    <property type="entry name" value="CAP"/>
    <property type="match status" value="2"/>
</dbReference>
<dbReference type="InterPro" id="IPR001283">
    <property type="entry name" value="CRISP-related"/>
</dbReference>
<name>A0ABM3FV15_NEOLC</name>
<evidence type="ECO:0000256" key="4">
    <source>
        <dbReference type="SAM" id="MobiDB-lite"/>
    </source>
</evidence>
<dbReference type="RefSeq" id="XP_046591858.1">
    <property type="nucleotide sequence ID" value="XM_046735902.1"/>
</dbReference>
<comment type="subcellular location">
    <subcellularLocation>
        <location evidence="1">Secreted</location>
    </subcellularLocation>
</comment>
<keyword evidence="3" id="KW-1015">Disulfide bond</keyword>
<dbReference type="PRINTS" id="PR00837">
    <property type="entry name" value="V5TPXLIKE"/>
</dbReference>
<gene>
    <name evidence="7" type="primary">LOC107224686</name>
</gene>
<dbReference type="InterPro" id="IPR035940">
    <property type="entry name" value="CAP_sf"/>
</dbReference>
<protein>
    <submittedName>
        <fullName evidence="7">Ancylostoma secreted protein</fullName>
    </submittedName>
</protein>
<evidence type="ECO:0000256" key="2">
    <source>
        <dbReference type="ARBA" id="ARBA00022525"/>
    </source>
</evidence>
<dbReference type="PROSITE" id="PS01009">
    <property type="entry name" value="CRISP_1"/>
    <property type="match status" value="2"/>
</dbReference>
<evidence type="ECO:0000259" key="5">
    <source>
        <dbReference type="SMART" id="SM00198"/>
    </source>
</evidence>
<evidence type="ECO:0000256" key="3">
    <source>
        <dbReference type="ARBA" id="ARBA00023157"/>
    </source>
</evidence>
<dbReference type="InterPro" id="IPR014044">
    <property type="entry name" value="CAP_dom"/>
</dbReference>
<proteinExistence type="predicted"/>
<dbReference type="Proteomes" id="UP000829291">
    <property type="component" value="Chromosome 3"/>
</dbReference>
<dbReference type="CDD" id="cd05380">
    <property type="entry name" value="CAP_euk"/>
    <property type="match status" value="2"/>
</dbReference>
<evidence type="ECO:0000313" key="7">
    <source>
        <dbReference type="RefSeq" id="XP_046591858.1"/>
    </source>
</evidence>
<accession>A0ABM3FV15</accession>
<dbReference type="SUPFAM" id="SSF55797">
    <property type="entry name" value="PR-1-like"/>
    <property type="match status" value="2"/>
</dbReference>
<dbReference type="GeneID" id="107224686"/>
<feature type="region of interest" description="Disordered" evidence="4">
    <location>
        <begin position="266"/>
        <end position="294"/>
    </location>
</feature>
<organism evidence="6 7">
    <name type="scientific">Neodiprion lecontei</name>
    <name type="common">Redheaded pine sawfly</name>
    <dbReference type="NCBI Taxonomy" id="441921"/>
    <lineage>
        <taxon>Eukaryota</taxon>
        <taxon>Metazoa</taxon>
        <taxon>Ecdysozoa</taxon>
        <taxon>Arthropoda</taxon>
        <taxon>Hexapoda</taxon>
        <taxon>Insecta</taxon>
        <taxon>Pterygota</taxon>
        <taxon>Neoptera</taxon>
        <taxon>Endopterygota</taxon>
        <taxon>Hymenoptera</taxon>
        <taxon>Tenthredinoidea</taxon>
        <taxon>Diprionidae</taxon>
        <taxon>Diprioninae</taxon>
        <taxon>Neodiprion</taxon>
    </lineage>
</organism>
<feature type="domain" description="SCP" evidence="5">
    <location>
        <begin position="24"/>
        <end position="183"/>
    </location>
</feature>
<dbReference type="PRINTS" id="PR00838">
    <property type="entry name" value="V5ALLERGEN"/>
</dbReference>
<keyword evidence="6" id="KW-1185">Reference proteome</keyword>
<feature type="domain" description="SCP" evidence="5">
    <location>
        <begin position="257"/>
        <end position="415"/>
    </location>
</feature>
<dbReference type="PANTHER" id="PTHR10334">
    <property type="entry name" value="CYSTEINE-RICH SECRETORY PROTEIN-RELATED"/>
    <property type="match status" value="1"/>
</dbReference>